<evidence type="ECO:0000256" key="5">
    <source>
        <dbReference type="ARBA" id="ARBA00022847"/>
    </source>
</evidence>
<evidence type="ECO:0000256" key="3">
    <source>
        <dbReference type="ARBA" id="ARBA00022448"/>
    </source>
</evidence>
<evidence type="ECO:0000256" key="7">
    <source>
        <dbReference type="ARBA" id="ARBA00023136"/>
    </source>
</evidence>
<keyword evidence="10" id="KW-1185">Reference proteome</keyword>
<keyword evidence="6" id="KW-1133">Transmembrane helix</keyword>
<organism evidence="9 10">
    <name type="scientific">Drosophila gunungcola</name>
    <name type="common">fruit fly</name>
    <dbReference type="NCBI Taxonomy" id="103775"/>
    <lineage>
        <taxon>Eukaryota</taxon>
        <taxon>Metazoa</taxon>
        <taxon>Ecdysozoa</taxon>
        <taxon>Arthropoda</taxon>
        <taxon>Hexapoda</taxon>
        <taxon>Insecta</taxon>
        <taxon>Pterygota</taxon>
        <taxon>Neoptera</taxon>
        <taxon>Endopterygota</taxon>
        <taxon>Diptera</taxon>
        <taxon>Brachycera</taxon>
        <taxon>Muscomorpha</taxon>
        <taxon>Ephydroidea</taxon>
        <taxon>Drosophilidae</taxon>
        <taxon>Drosophila</taxon>
        <taxon>Sophophora</taxon>
    </lineage>
</organism>
<evidence type="ECO:0000256" key="6">
    <source>
        <dbReference type="ARBA" id="ARBA00022989"/>
    </source>
</evidence>
<dbReference type="AlphaFoldDB" id="A0A9P9YAH6"/>
<sequence length="78" mass="8656">MEDSLSHCSTNYCSISHQSVPVVIHLTINCKVESKTSGQRDQWGKGVEFPISCIALSVGLGNVWRFPFIALEKGEELF</sequence>
<protein>
    <submittedName>
        <fullName evidence="9">Uncharacterized protein</fullName>
    </submittedName>
</protein>
<dbReference type="GO" id="GO:0015293">
    <property type="term" value="F:symporter activity"/>
    <property type="evidence" value="ECO:0007669"/>
    <property type="project" value="UniProtKB-KW"/>
</dbReference>
<keyword evidence="3" id="KW-0813">Transport</keyword>
<dbReference type="EMBL" id="JAMKOV010000144">
    <property type="protein sequence ID" value="KAI8033384.1"/>
    <property type="molecule type" value="Genomic_DNA"/>
</dbReference>
<comment type="similarity">
    <text evidence="2">Belongs to the sodium:neurotransmitter symporter (SNF) (TC 2.A.22) family.</text>
</comment>
<keyword evidence="7" id="KW-0472">Membrane</keyword>
<accession>A0A9P9YAH6</accession>
<dbReference type="GO" id="GO:0016020">
    <property type="term" value="C:membrane"/>
    <property type="evidence" value="ECO:0007669"/>
    <property type="project" value="UniProtKB-SubCell"/>
</dbReference>
<name>A0A9P9YAH6_9MUSC</name>
<reference evidence="9" key="1">
    <citation type="journal article" date="2023" name="Genome Biol. Evol.">
        <title>Long-read-based Genome Assembly of Drosophila gunungcola Reveals Fewer Chemosensory Genes in Flower-breeding Species.</title>
        <authorList>
            <person name="Negi A."/>
            <person name="Liao B.Y."/>
            <person name="Yeh S.D."/>
        </authorList>
    </citation>
    <scope>NUCLEOTIDE SEQUENCE</scope>
    <source>
        <strain evidence="9">Sukarami</strain>
    </source>
</reference>
<dbReference type="InterPro" id="IPR000175">
    <property type="entry name" value="Na/ntran_symport"/>
</dbReference>
<dbReference type="InterPro" id="IPR037272">
    <property type="entry name" value="SNS_sf"/>
</dbReference>
<evidence type="ECO:0000256" key="4">
    <source>
        <dbReference type="ARBA" id="ARBA00022692"/>
    </source>
</evidence>
<evidence type="ECO:0000313" key="9">
    <source>
        <dbReference type="EMBL" id="KAI8033384.1"/>
    </source>
</evidence>
<dbReference type="GO" id="GO:0046872">
    <property type="term" value="F:metal ion binding"/>
    <property type="evidence" value="ECO:0007669"/>
    <property type="project" value="UniProtKB-KW"/>
</dbReference>
<keyword evidence="4" id="KW-0812">Transmembrane</keyword>
<dbReference type="Pfam" id="PF00209">
    <property type="entry name" value="SNF"/>
    <property type="match status" value="1"/>
</dbReference>
<comment type="subcellular location">
    <subcellularLocation>
        <location evidence="1">Membrane</location>
        <topology evidence="1">Multi-pass membrane protein</topology>
    </subcellularLocation>
</comment>
<keyword evidence="5" id="KW-0769">Symport</keyword>
<keyword evidence="8" id="KW-0479">Metal-binding</keyword>
<keyword evidence="8" id="KW-0915">Sodium</keyword>
<gene>
    <name evidence="9" type="ORF">M5D96_013865</name>
</gene>
<evidence type="ECO:0000256" key="8">
    <source>
        <dbReference type="PIRSR" id="PIRSR600175-1"/>
    </source>
</evidence>
<dbReference type="Proteomes" id="UP001059596">
    <property type="component" value="Unassembled WGS sequence"/>
</dbReference>
<evidence type="ECO:0000256" key="1">
    <source>
        <dbReference type="ARBA" id="ARBA00004141"/>
    </source>
</evidence>
<dbReference type="PROSITE" id="PS50267">
    <property type="entry name" value="NA_NEUROTRAN_SYMP_3"/>
    <property type="match status" value="1"/>
</dbReference>
<feature type="binding site" evidence="8">
    <location>
        <position position="62"/>
    </location>
    <ligand>
        <name>Na(+)</name>
        <dbReference type="ChEBI" id="CHEBI:29101"/>
        <label>1</label>
    </ligand>
</feature>
<feature type="binding site" evidence="8">
    <location>
        <position position="58"/>
    </location>
    <ligand>
        <name>Na(+)</name>
        <dbReference type="ChEBI" id="CHEBI:29101"/>
        <label>1</label>
    </ligand>
</feature>
<evidence type="ECO:0000256" key="2">
    <source>
        <dbReference type="ARBA" id="ARBA00006459"/>
    </source>
</evidence>
<dbReference type="SUPFAM" id="SSF161070">
    <property type="entry name" value="SNF-like"/>
    <property type="match status" value="1"/>
</dbReference>
<proteinExistence type="inferred from homology"/>
<comment type="caution">
    <text evidence="9">The sequence shown here is derived from an EMBL/GenBank/DDBJ whole genome shotgun (WGS) entry which is preliminary data.</text>
</comment>
<evidence type="ECO:0000313" key="10">
    <source>
        <dbReference type="Proteomes" id="UP001059596"/>
    </source>
</evidence>